<evidence type="ECO:0000313" key="3">
    <source>
        <dbReference type="Proteomes" id="UP000199448"/>
    </source>
</evidence>
<organism evidence="2 3">
    <name type="scientific">Salinimicrobium catena</name>
    <dbReference type="NCBI Taxonomy" id="390640"/>
    <lineage>
        <taxon>Bacteria</taxon>
        <taxon>Pseudomonadati</taxon>
        <taxon>Bacteroidota</taxon>
        <taxon>Flavobacteriia</taxon>
        <taxon>Flavobacteriales</taxon>
        <taxon>Flavobacteriaceae</taxon>
        <taxon>Salinimicrobium</taxon>
    </lineage>
</organism>
<feature type="chain" id="PRO_5011559110" description="Periplasmic heavy metal sensor" evidence="1">
    <location>
        <begin position="24"/>
        <end position="123"/>
    </location>
</feature>
<feature type="signal peptide" evidence="1">
    <location>
        <begin position="1"/>
        <end position="23"/>
    </location>
</feature>
<dbReference type="OrthoDB" id="1453593at2"/>
<dbReference type="Proteomes" id="UP000199448">
    <property type="component" value="Unassembled WGS sequence"/>
</dbReference>
<dbReference type="RefSeq" id="WP_093114165.1">
    <property type="nucleotide sequence ID" value="NZ_FNGG01000010.1"/>
</dbReference>
<evidence type="ECO:0008006" key="4">
    <source>
        <dbReference type="Google" id="ProtNLM"/>
    </source>
</evidence>
<sequence>MKPTKKLKLIFFTLFTLFTGSMAFSQAVGQPEPTRDLEMQVGREVARWEDELSLRAKQAALMERKYIEFALKREEVLKTDIPQETKIKQLVALKLQETRDMRDILTGPQYERYLELLEAEADE</sequence>
<gene>
    <name evidence="2" type="ORF">SAMN04488034_1109</name>
</gene>
<keyword evidence="3" id="KW-1185">Reference proteome</keyword>
<name>A0A1H5PA58_9FLAO</name>
<dbReference type="STRING" id="390640.SAMN04488034_1109"/>
<proteinExistence type="predicted"/>
<dbReference type="AlphaFoldDB" id="A0A1H5PA58"/>
<protein>
    <recommendedName>
        <fullName evidence="4">Periplasmic heavy metal sensor</fullName>
    </recommendedName>
</protein>
<reference evidence="2 3" key="1">
    <citation type="submission" date="2016-10" db="EMBL/GenBank/DDBJ databases">
        <authorList>
            <person name="de Groot N.N."/>
        </authorList>
    </citation>
    <scope>NUCLEOTIDE SEQUENCE [LARGE SCALE GENOMIC DNA]</scope>
    <source>
        <strain evidence="2 3">DSM 23553</strain>
    </source>
</reference>
<evidence type="ECO:0000313" key="2">
    <source>
        <dbReference type="EMBL" id="SEF09941.1"/>
    </source>
</evidence>
<dbReference type="EMBL" id="FNUG01000010">
    <property type="protein sequence ID" value="SEF09941.1"/>
    <property type="molecule type" value="Genomic_DNA"/>
</dbReference>
<evidence type="ECO:0000256" key="1">
    <source>
        <dbReference type="SAM" id="SignalP"/>
    </source>
</evidence>
<accession>A0A1H5PA58</accession>
<keyword evidence="1" id="KW-0732">Signal</keyword>